<dbReference type="PANTHER" id="PTHR30287">
    <property type="entry name" value="MEMBRANE COMPONENT OF PREDICTED ABC SUPERFAMILY METABOLITE UPTAKE TRANSPORTER"/>
    <property type="match status" value="1"/>
</dbReference>
<dbReference type="eggNOG" id="COG0577">
    <property type="taxonomic scope" value="Bacteria"/>
</dbReference>
<evidence type="ECO:0000256" key="1">
    <source>
        <dbReference type="ARBA" id="ARBA00004651"/>
    </source>
</evidence>
<feature type="transmembrane region" description="Helical" evidence="6">
    <location>
        <begin position="348"/>
        <end position="370"/>
    </location>
</feature>
<feature type="transmembrane region" description="Helical" evidence="6">
    <location>
        <begin position="315"/>
        <end position="336"/>
    </location>
</feature>
<evidence type="ECO:0000313" key="9">
    <source>
        <dbReference type="Proteomes" id="UP000006919"/>
    </source>
</evidence>
<feature type="transmembrane region" description="Helical" evidence="6">
    <location>
        <begin position="747"/>
        <end position="774"/>
    </location>
</feature>
<feature type="domain" description="ABC3 transporter permease C-terminal" evidence="7">
    <location>
        <begin position="659"/>
        <end position="778"/>
    </location>
</feature>
<evidence type="ECO:0000313" key="8">
    <source>
        <dbReference type="EMBL" id="ADU22631.1"/>
    </source>
</evidence>
<reference evidence="8 9" key="1">
    <citation type="journal article" date="2011" name="J. Bacteriol.">
        <title>Complete genome of the cellulolytic ruminal bacterium Ruminococcus albus 7.</title>
        <authorList>
            <person name="Suen G."/>
            <person name="Stevenson D.M."/>
            <person name="Bruce D.C."/>
            <person name="Chertkov O."/>
            <person name="Copeland A."/>
            <person name="Cheng J.F."/>
            <person name="Detter C."/>
            <person name="Detter J.C."/>
            <person name="Goodwin L.A."/>
            <person name="Han C.S."/>
            <person name="Hauser L.J."/>
            <person name="Ivanova N.N."/>
            <person name="Kyrpides N.C."/>
            <person name="Land M.L."/>
            <person name="Lapidus A."/>
            <person name="Lucas S."/>
            <person name="Ovchinnikova G."/>
            <person name="Pitluck S."/>
            <person name="Tapia R."/>
            <person name="Woyke T."/>
            <person name="Boyum J."/>
            <person name="Mead D."/>
            <person name="Weimer P.J."/>
        </authorList>
    </citation>
    <scope>NUCLEOTIDE SEQUENCE [LARGE SCALE GENOMIC DNA]</scope>
    <source>
        <strain evidence="9">ATCC 27210 / DSM 20455 / JCM 14654 / NCDO 2250 / 7</strain>
    </source>
</reference>
<accession>E6UBL1</accession>
<dbReference type="AlphaFoldDB" id="E6UBL1"/>
<evidence type="ECO:0000256" key="6">
    <source>
        <dbReference type="SAM" id="Phobius"/>
    </source>
</evidence>
<protein>
    <recommendedName>
        <fullName evidence="7">ABC3 transporter permease C-terminal domain-containing protein</fullName>
    </recommendedName>
</protein>
<comment type="subcellular location">
    <subcellularLocation>
        <location evidence="1">Cell membrane</location>
        <topology evidence="1">Multi-pass membrane protein</topology>
    </subcellularLocation>
</comment>
<evidence type="ECO:0000256" key="4">
    <source>
        <dbReference type="ARBA" id="ARBA00022989"/>
    </source>
</evidence>
<keyword evidence="4 6" id="KW-1133">Transmembrane helix</keyword>
<dbReference type="EMBL" id="CP002403">
    <property type="protein sequence ID" value="ADU22631.1"/>
    <property type="molecule type" value="Genomic_DNA"/>
</dbReference>
<dbReference type="Proteomes" id="UP000006919">
    <property type="component" value="Chromosome"/>
</dbReference>
<dbReference type="HOGENOM" id="CLU_011038_0_0_9"/>
<dbReference type="Pfam" id="PF02687">
    <property type="entry name" value="FtsX"/>
    <property type="match status" value="2"/>
</dbReference>
<dbReference type="KEGG" id="ral:Rumal_2143"/>
<dbReference type="InterPro" id="IPR038766">
    <property type="entry name" value="Membrane_comp_ABC_pdt"/>
</dbReference>
<evidence type="ECO:0000259" key="7">
    <source>
        <dbReference type="Pfam" id="PF02687"/>
    </source>
</evidence>
<feature type="domain" description="ABC3 transporter permease C-terminal" evidence="7">
    <location>
        <begin position="264"/>
        <end position="364"/>
    </location>
</feature>
<keyword evidence="3 6" id="KW-0812">Transmembrane</keyword>
<dbReference type="STRING" id="697329.Rumal_2143"/>
<dbReference type="PANTHER" id="PTHR30287:SF2">
    <property type="entry name" value="BLL1001 PROTEIN"/>
    <property type="match status" value="1"/>
</dbReference>
<organism evidence="8 9">
    <name type="scientific">Ruminococcus albus (strain ATCC 27210 / DSM 20455 / JCM 14654 / NCDO 2250 / 7)</name>
    <dbReference type="NCBI Taxonomy" id="697329"/>
    <lineage>
        <taxon>Bacteria</taxon>
        <taxon>Bacillati</taxon>
        <taxon>Bacillota</taxon>
        <taxon>Clostridia</taxon>
        <taxon>Eubacteriales</taxon>
        <taxon>Oscillospiraceae</taxon>
        <taxon>Ruminococcus</taxon>
    </lineage>
</organism>
<name>E6UBL1_RUMA7</name>
<feature type="transmembrane region" description="Helical" evidence="6">
    <location>
        <begin position="431"/>
        <end position="452"/>
    </location>
</feature>
<keyword evidence="2" id="KW-1003">Cell membrane</keyword>
<proteinExistence type="predicted"/>
<sequence length="789" mass="88173">MWRIDLEIMKKKKIGISVVLMFFIMLSVCMLSAGTLILVQLFSAINNLYATAQPPHFLQMHKGGVDTNVLENLAESDPNVTDWQLMEMLNIDNTQIWVTKSDGVRVPFSDCLIDLGIIRQPEKYDLLLDTENQRVTPARGEIGVPLILLDRYDMEIGDTVTLSDGSFTIDLTITSFLRDAQMNSTLCSSTRFLMNEADWQEVRSNMGSIEYIIEYYFNDPAYATEFQTKYENSGMPKEGQAITYTLLKLVSSLPDLMTVVIMILMSIILMLISAMCLRFTILAAMEEEIEDIGILKAIGVSFRDIRKMYLYRYRLLIIIGCILGCLIAVPVNKLLVSHITNAFGKPSFSILMILFPLIAAIIIYLADIAICKKILKRVKKVSVIDTIKGQAEVKQAGKRDAVRKTASGSMKKLPVDWWMAWKKLLLHKRSWMLLTFVVAAAYCMMLLSTNVLTTFRSPEFISYMGQQKCDIMISVTSAERLSERYDKVSSMLKNDTAVTKIVQDAFVVQSAKNQDGEWENIHIACSGSAGSGLQYLEGNAPQQADEIALSYLNAKKYGVGANDPLTVVIDRKEMTLQVCGVYQDVSNGGYTAKMQTQYDPKAVYRYDFLVNFQDGTDVSAKADVYSEALGTDANVKSMYVFVQQTLSGLTDQFGSVVNVIVSVTVGLMILITELLMLLILLKNRKQTAIQRVTGFSVRDIRKQYVIQTLLATFFGLILGTVLVILVGEKAVSAVIGMTGMGLRSLTFISVPWLVYLLYPLLLLAATLITAYLCTNKIKSDVKLMQLVKS</sequence>
<feature type="transmembrane region" description="Helical" evidence="6">
    <location>
        <begin position="20"/>
        <end position="42"/>
    </location>
</feature>
<gene>
    <name evidence="8" type="ordered locus">Rumal_2143</name>
</gene>
<feature type="transmembrane region" description="Helical" evidence="6">
    <location>
        <begin position="256"/>
        <end position="277"/>
    </location>
</feature>
<keyword evidence="5 6" id="KW-0472">Membrane</keyword>
<evidence type="ECO:0000256" key="3">
    <source>
        <dbReference type="ARBA" id="ARBA00022692"/>
    </source>
</evidence>
<dbReference type="GO" id="GO:0005886">
    <property type="term" value="C:plasma membrane"/>
    <property type="evidence" value="ECO:0007669"/>
    <property type="project" value="UniProtKB-SubCell"/>
</dbReference>
<evidence type="ECO:0000256" key="5">
    <source>
        <dbReference type="ARBA" id="ARBA00023136"/>
    </source>
</evidence>
<feature type="transmembrane region" description="Helical" evidence="6">
    <location>
        <begin position="704"/>
        <end position="727"/>
    </location>
</feature>
<evidence type="ECO:0000256" key="2">
    <source>
        <dbReference type="ARBA" id="ARBA00022475"/>
    </source>
</evidence>
<feature type="transmembrane region" description="Helical" evidence="6">
    <location>
        <begin position="659"/>
        <end position="681"/>
    </location>
</feature>
<dbReference type="InterPro" id="IPR003838">
    <property type="entry name" value="ABC3_permease_C"/>
</dbReference>